<dbReference type="RefSeq" id="WP_219867352.1">
    <property type="nucleotide sequence ID" value="NZ_JASSQD010000001.1"/>
</dbReference>
<dbReference type="Pfam" id="PF10043">
    <property type="entry name" value="DUF2279"/>
    <property type="match status" value="1"/>
</dbReference>
<dbReference type="Proteomes" id="UP001223547">
    <property type="component" value="Unassembled WGS sequence"/>
</dbReference>
<protein>
    <submittedName>
        <fullName evidence="2">DUF2279 domain-containing protein</fullName>
    </submittedName>
</protein>
<evidence type="ECO:0000313" key="2">
    <source>
        <dbReference type="EMBL" id="MDK9556059.1"/>
    </source>
</evidence>
<proteinExistence type="predicted"/>
<dbReference type="EMBL" id="JASSQD010000001">
    <property type="protein sequence ID" value="MDK9556059.1"/>
    <property type="molecule type" value="Genomic_DNA"/>
</dbReference>
<feature type="chain" id="PRO_5046390771" evidence="1">
    <location>
        <begin position="31"/>
        <end position="280"/>
    </location>
</feature>
<gene>
    <name evidence="2" type="ORF">QQF73_00380</name>
</gene>
<feature type="signal peptide" evidence="1">
    <location>
        <begin position="1"/>
        <end position="30"/>
    </location>
</feature>
<keyword evidence="1" id="KW-0732">Signal</keyword>
<accession>A0ABT7H6T7</accession>
<reference evidence="2 3" key="1">
    <citation type="submission" date="2023-05" db="EMBL/GenBank/DDBJ databases">
        <title>Marinobacter albus sp. nov., a marine bacterium isolated from sand in a coastal intertidal zone of huludao.</title>
        <authorList>
            <person name="Deng T."/>
        </authorList>
    </citation>
    <scope>NUCLEOTIDE SEQUENCE [LARGE SCALE GENOMIC DNA]</scope>
    <source>
        <strain evidence="2 3">M216</strain>
    </source>
</reference>
<organism evidence="2 3">
    <name type="scientific">Marinobacter albus</name>
    <dbReference type="NCBI Taxonomy" id="3030833"/>
    <lineage>
        <taxon>Bacteria</taxon>
        <taxon>Pseudomonadati</taxon>
        <taxon>Pseudomonadota</taxon>
        <taxon>Gammaproteobacteria</taxon>
        <taxon>Pseudomonadales</taxon>
        <taxon>Marinobacteraceae</taxon>
        <taxon>Marinobacter</taxon>
    </lineage>
</organism>
<keyword evidence="3" id="KW-1185">Reference proteome</keyword>
<comment type="caution">
    <text evidence="2">The sequence shown here is derived from an EMBL/GenBank/DDBJ whole genome shotgun (WGS) entry which is preliminary data.</text>
</comment>
<dbReference type="InterPro" id="IPR018736">
    <property type="entry name" value="DUF2279_periplasmic_lipo"/>
</dbReference>
<evidence type="ECO:0000256" key="1">
    <source>
        <dbReference type="SAM" id="SignalP"/>
    </source>
</evidence>
<sequence length="280" mass="31012">MKSGAVDALFCSSRTAMLLAVLAIAPAVMAQCPAPIAPEDRLRRAASVTLTGAGVITAWGVAHWDYFSTRPSASTEGWFGQDSPEGGADKLGHLFTTYATAQGVASLYEHWCFTPENAARYGALSSFAIFGYMELGDAFSDFGFSYEDLVANAFGALAGYYRYRYPSLARKVDLRWEFGFQPNQIDVTTDYDNSKYLVALKLNGFDTFKQGFLRHIELHTGYYTRGYSAPDEPDERTLYVGIGLNLTDLFRRRGYNKSATFLNYYQPPGTYLSAEETLGD</sequence>
<evidence type="ECO:0000313" key="3">
    <source>
        <dbReference type="Proteomes" id="UP001223547"/>
    </source>
</evidence>
<name>A0ABT7H6T7_9GAMM</name>